<comment type="subcellular location">
    <subcellularLocation>
        <location evidence="1">Mitochondrion matrix</location>
        <location evidence="1">Mitochondrion nucleoid</location>
    </subcellularLocation>
</comment>
<dbReference type="GO" id="GO:0042645">
    <property type="term" value="C:mitochondrial nucleoid"/>
    <property type="evidence" value="ECO:0007669"/>
    <property type="project" value="UniProtKB-SubCell"/>
</dbReference>
<evidence type="ECO:0000259" key="9">
    <source>
        <dbReference type="SMART" id="SM00490"/>
    </source>
</evidence>
<dbReference type="PANTHER" id="PTHR12131">
    <property type="entry name" value="ATP-DEPENDENT RNA AND DNA HELICASE"/>
    <property type="match status" value="1"/>
</dbReference>
<accession>A0A8J4GJS5</accession>
<proteinExistence type="predicted"/>
<evidence type="ECO:0000256" key="6">
    <source>
        <dbReference type="ARBA" id="ARBA00022840"/>
    </source>
</evidence>
<dbReference type="InterPro" id="IPR001650">
    <property type="entry name" value="Helicase_C-like"/>
</dbReference>
<keyword evidence="6" id="KW-0067">ATP-binding</keyword>
<gene>
    <name evidence="10" type="ORF">Vretimale_13239</name>
</gene>
<evidence type="ECO:0000256" key="5">
    <source>
        <dbReference type="ARBA" id="ARBA00022806"/>
    </source>
</evidence>
<evidence type="ECO:0000256" key="3">
    <source>
        <dbReference type="ARBA" id="ARBA00022741"/>
    </source>
</evidence>
<sequence length="584" mass="61678">MAEVTTRLPATGTAAVDRDCSGRRTSGGGGGDDEGGGDGSGDGGGGVARFDVVVLDEIQMLGDRLRGWAWTRALLGLAAREVHVAGDSAVLPVLRALVAECGDELQVRRYRRLSPLVVQSDALGSVAAVAGGDCLVAFSRRSLHGLRREVARRTGRDACLVYGALPPEARRQQAALFNGPPNQHSGDSSGSSGSSGSSCSDNGSGISGDRSSSSGSSASSAAMGRRSHSAPAQRQHRTGPDEPTEYGYHGSWVTSSTRVRQSSQSGSELSGSDSFGSGSTSGSGSAAFHHHQVLCASDAIGMGLNLNIRRVVFTSLHKYDGTAVRPLQPSEIRQIAGRAGRFASSHPTGYVTTLRPGDLPALHRALALRSETITRACLLPSSEALAEYAALHPDRHLATSLLTFAATAKLGDMYVYGNYDGMYGIASALRELGGAMSTEELMLFCTAPADMDDPAVSSALLRFAAMYCRVGRVGPEEISDQPLPQTAPTTEAELKRLEELHRVYDLYVWLCYRLPYAFTGREEAETARAECGGLIGEGLDRLAAAPSSAGFGRRNLNHHNRHHNYHFTNAEKGKEDEDGADGKS</sequence>
<evidence type="ECO:0000256" key="4">
    <source>
        <dbReference type="ARBA" id="ARBA00022801"/>
    </source>
</evidence>
<evidence type="ECO:0000256" key="1">
    <source>
        <dbReference type="ARBA" id="ARBA00004436"/>
    </source>
</evidence>
<protein>
    <recommendedName>
        <fullName evidence="9">Helicase C-terminal domain-containing protein</fullName>
    </recommendedName>
</protein>
<feature type="compositionally biased region" description="Basic and acidic residues" evidence="8">
    <location>
        <begin position="569"/>
        <end position="584"/>
    </location>
</feature>
<feature type="region of interest" description="Disordered" evidence="8">
    <location>
        <begin position="176"/>
        <end position="283"/>
    </location>
</feature>
<comment type="subunit">
    <text evidence="2">Homodimer; in free form. Component of the mitochondrial degradosome (mtEXO) complex which is a heteropentamer containing 2 copies of SUPV3L1 and 3 copies of PNPT1.</text>
</comment>
<evidence type="ECO:0000313" key="11">
    <source>
        <dbReference type="Proteomes" id="UP000722791"/>
    </source>
</evidence>
<reference evidence="10" key="1">
    <citation type="journal article" date="2021" name="Proc. Natl. Acad. Sci. U.S.A.">
        <title>Three genomes in the algal genus Volvox reveal the fate of a haploid sex-determining region after a transition to homothallism.</title>
        <authorList>
            <person name="Yamamoto K."/>
            <person name="Hamaji T."/>
            <person name="Kawai-Toyooka H."/>
            <person name="Matsuzaki R."/>
            <person name="Takahashi F."/>
            <person name="Nishimura Y."/>
            <person name="Kawachi M."/>
            <person name="Noguchi H."/>
            <person name="Minakuchi Y."/>
            <person name="Umen J.G."/>
            <person name="Toyoda A."/>
            <person name="Nozaki H."/>
        </authorList>
    </citation>
    <scope>NUCLEOTIDE SEQUENCE</scope>
    <source>
        <strain evidence="10">NIES-3785</strain>
    </source>
</reference>
<dbReference type="EMBL" id="BNCQ01000031">
    <property type="protein sequence ID" value="GIM09318.1"/>
    <property type="molecule type" value="Genomic_DNA"/>
</dbReference>
<name>A0A8J4GJS5_9CHLO</name>
<dbReference type="Proteomes" id="UP000722791">
    <property type="component" value="Unassembled WGS sequence"/>
</dbReference>
<dbReference type="SUPFAM" id="SSF52540">
    <property type="entry name" value="P-loop containing nucleoside triphosphate hydrolases"/>
    <property type="match status" value="1"/>
</dbReference>
<dbReference type="InterPro" id="IPR055206">
    <property type="entry name" value="DEXQc_SUV3"/>
</dbReference>
<dbReference type="InterPro" id="IPR027417">
    <property type="entry name" value="P-loop_NTPase"/>
</dbReference>
<dbReference type="Gene3D" id="1.20.272.40">
    <property type="match status" value="1"/>
</dbReference>
<dbReference type="GO" id="GO:0070478">
    <property type="term" value="P:nuclear-transcribed mRNA catabolic process, 3'-5' exonucleolytic nonsense-mediated decay"/>
    <property type="evidence" value="ECO:0007669"/>
    <property type="project" value="TreeGrafter"/>
</dbReference>
<dbReference type="Gene3D" id="3.40.50.300">
    <property type="entry name" value="P-loop containing nucleotide triphosphate hydrolases"/>
    <property type="match status" value="2"/>
</dbReference>
<dbReference type="CDD" id="cd18805">
    <property type="entry name" value="SF2_C_suv3"/>
    <property type="match status" value="1"/>
</dbReference>
<evidence type="ECO:0000256" key="2">
    <source>
        <dbReference type="ARBA" id="ARBA00011661"/>
    </source>
</evidence>
<feature type="compositionally biased region" description="Low complexity" evidence="8">
    <location>
        <begin position="185"/>
        <end position="224"/>
    </location>
</feature>
<keyword evidence="5" id="KW-0347">Helicase</keyword>
<dbReference type="GO" id="GO:0004386">
    <property type="term" value="F:helicase activity"/>
    <property type="evidence" value="ECO:0007669"/>
    <property type="project" value="UniProtKB-KW"/>
</dbReference>
<keyword evidence="3" id="KW-0547">Nucleotide-binding</keyword>
<evidence type="ECO:0000256" key="8">
    <source>
        <dbReference type="SAM" id="MobiDB-lite"/>
    </source>
</evidence>
<keyword evidence="4" id="KW-0378">Hydrolase</keyword>
<keyword evidence="7" id="KW-1135">Mitochondrion nucleoid</keyword>
<dbReference type="PANTHER" id="PTHR12131:SF1">
    <property type="entry name" value="ATP-DEPENDENT RNA HELICASE SUPV3L1, MITOCHONDRIAL-RELATED"/>
    <property type="match status" value="1"/>
</dbReference>
<dbReference type="SMART" id="SM00490">
    <property type="entry name" value="HELICc"/>
    <property type="match status" value="1"/>
</dbReference>
<dbReference type="InterPro" id="IPR050699">
    <property type="entry name" value="RNA-DNA_Helicase"/>
</dbReference>
<feature type="domain" description="Helicase C-terminal" evidence="9">
    <location>
        <begin position="144"/>
        <end position="343"/>
    </location>
</feature>
<dbReference type="Pfam" id="PF22527">
    <property type="entry name" value="DEXQc_Suv3"/>
    <property type="match status" value="1"/>
</dbReference>
<evidence type="ECO:0000313" key="10">
    <source>
        <dbReference type="EMBL" id="GIM09318.1"/>
    </source>
</evidence>
<organism evidence="10 11">
    <name type="scientific">Volvox reticuliferus</name>
    <dbReference type="NCBI Taxonomy" id="1737510"/>
    <lineage>
        <taxon>Eukaryota</taxon>
        <taxon>Viridiplantae</taxon>
        <taxon>Chlorophyta</taxon>
        <taxon>core chlorophytes</taxon>
        <taxon>Chlorophyceae</taxon>
        <taxon>CS clade</taxon>
        <taxon>Chlamydomonadales</taxon>
        <taxon>Volvocaceae</taxon>
        <taxon>Volvox</taxon>
    </lineage>
</organism>
<dbReference type="GO" id="GO:0005524">
    <property type="term" value="F:ATP binding"/>
    <property type="evidence" value="ECO:0007669"/>
    <property type="project" value="UniProtKB-KW"/>
</dbReference>
<dbReference type="AlphaFoldDB" id="A0A8J4GJS5"/>
<keyword evidence="7" id="KW-0496">Mitochondrion</keyword>
<feature type="compositionally biased region" description="Low complexity" evidence="8">
    <location>
        <begin position="251"/>
        <end position="283"/>
    </location>
</feature>
<dbReference type="GO" id="GO:0055087">
    <property type="term" value="C:Ski complex"/>
    <property type="evidence" value="ECO:0007669"/>
    <property type="project" value="TreeGrafter"/>
</dbReference>
<dbReference type="InterPro" id="IPR022192">
    <property type="entry name" value="SUV3_C"/>
</dbReference>
<dbReference type="Pfam" id="PF12513">
    <property type="entry name" value="SUV3_C"/>
    <property type="match status" value="1"/>
</dbReference>
<comment type="caution">
    <text evidence="10">The sequence shown here is derived from an EMBL/GenBank/DDBJ whole genome shotgun (WGS) entry which is preliminary data.</text>
</comment>
<feature type="region of interest" description="Disordered" evidence="8">
    <location>
        <begin position="565"/>
        <end position="584"/>
    </location>
</feature>
<dbReference type="Gene3D" id="1.20.58.1080">
    <property type="match status" value="1"/>
</dbReference>
<dbReference type="GO" id="GO:0016787">
    <property type="term" value="F:hydrolase activity"/>
    <property type="evidence" value="ECO:0007669"/>
    <property type="project" value="UniProtKB-KW"/>
</dbReference>
<evidence type="ECO:0000256" key="7">
    <source>
        <dbReference type="ARBA" id="ARBA00023271"/>
    </source>
</evidence>
<dbReference type="InterPro" id="IPR041082">
    <property type="entry name" value="Suv3_C_1"/>
</dbReference>
<feature type="region of interest" description="Disordered" evidence="8">
    <location>
        <begin position="1"/>
        <end position="42"/>
    </location>
</feature>
<dbReference type="Pfam" id="PF18147">
    <property type="entry name" value="Suv3_C_1"/>
    <property type="match status" value="1"/>
</dbReference>